<gene>
    <name evidence="2" type="ORF">SFRICE_015676</name>
</gene>
<sequence>MSRCLGNRLPRNVYRVRFTHKTTLCNVLESLRHLIKSKDKCLKWITETERKGKQIVTLGMKSQSSPSRDTWHYRCIAGLLDVRNLRVVGESGIGKGVNRRIMFRSRSIFLSQISDPAVHPREMNPGPAMSYETPSTMSHTPHNITTSIALH</sequence>
<evidence type="ECO:0000256" key="1">
    <source>
        <dbReference type="SAM" id="MobiDB-lite"/>
    </source>
</evidence>
<dbReference type="EMBL" id="ODYU01002189">
    <property type="protein sequence ID" value="SOQ39360.1"/>
    <property type="molecule type" value="Genomic_DNA"/>
</dbReference>
<reference evidence="2" key="1">
    <citation type="submission" date="2016-07" db="EMBL/GenBank/DDBJ databases">
        <authorList>
            <person name="Bretaudeau A."/>
        </authorList>
    </citation>
    <scope>NUCLEOTIDE SEQUENCE</scope>
    <source>
        <strain evidence="2">Rice</strain>
        <tissue evidence="2">Whole body</tissue>
    </source>
</reference>
<evidence type="ECO:0000313" key="2">
    <source>
        <dbReference type="EMBL" id="SOQ39360.1"/>
    </source>
</evidence>
<protein>
    <submittedName>
        <fullName evidence="2">SFRICE_015676</fullName>
    </submittedName>
</protein>
<organism evidence="2">
    <name type="scientific">Spodoptera frugiperda</name>
    <name type="common">Fall armyworm</name>
    <dbReference type="NCBI Taxonomy" id="7108"/>
    <lineage>
        <taxon>Eukaryota</taxon>
        <taxon>Metazoa</taxon>
        <taxon>Ecdysozoa</taxon>
        <taxon>Arthropoda</taxon>
        <taxon>Hexapoda</taxon>
        <taxon>Insecta</taxon>
        <taxon>Pterygota</taxon>
        <taxon>Neoptera</taxon>
        <taxon>Endopterygota</taxon>
        <taxon>Lepidoptera</taxon>
        <taxon>Glossata</taxon>
        <taxon>Ditrysia</taxon>
        <taxon>Noctuoidea</taxon>
        <taxon>Noctuidae</taxon>
        <taxon>Amphipyrinae</taxon>
        <taxon>Spodoptera</taxon>
    </lineage>
</organism>
<feature type="region of interest" description="Disordered" evidence="1">
    <location>
        <begin position="132"/>
        <end position="151"/>
    </location>
</feature>
<name>A0A2H1VES2_SPOFR</name>
<accession>A0A2H1VES2</accession>
<dbReference type="AlphaFoldDB" id="A0A2H1VES2"/>
<proteinExistence type="predicted"/>